<dbReference type="AlphaFoldDB" id="A0A1V4SIR1"/>
<keyword evidence="2" id="KW-0436">Ligase</keyword>
<dbReference type="Pfam" id="PF04127">
    <property type="entry name" value="DFP"/>
    <property type="match status" value="2"/>
</dbReference>
<organism evidence="2 3">
    <name type="scientific">Ruminiclostridium hungatei</name>
    <name type="common">Clostridium hungatei</name>
    <dbReference type="NCBI Taxonomy" id="48256"/>
    <lineage>
        <taxon>Bacteria</taxon>
        <taxon>Bacillati</taxon>
        <taxon>Bacillota</taxon>
        <taxon>Clostridia</taxon>
        <taxon>Eubacteriales</taxon>
        <taxon>Oscillospiraceae</taxon>
        <taxon>Ruminiclostridium</taxon>
    </lineage>
</organism>
<dbReference type="Gene3D" id="3.40.50.10300">
    <property type="entry name" value="CoaB-like"/>
    <property type="match status" value="1"/>
</dbReference>
<gene>
    <name evidence="2" type="ORF">CLHUN_22620</name>
</gene>
<dbReference type="InterPro" id="IPR007085">
    <property type="entry name" value="DNA/pantothenate-metab_flavo_C"/>
</dbReference>
<dbReference type="GO" id="GO:0015937">
    <property type="term" value="P:coenzyme A biosynthetic process"/>
    <property type="evidence" value="ECO:0007669"/>
    <property type="project" value="UniProtKB-ARBA"/>
</dbReference>
<dbReference type="SUPFAM" id="SSF102645">
    <property type="entry name" value="CoaB-like"/>
    <property type="match status" value="1"/>
</dbReference>
<dbReference type="EMBL" id="MZGX01000014">
    <property type="protein sequence ID" value="OPX43782.1"/>
    <property type="molecule type" value="Genomic_DNA"/>
</dbReference>
<dbReference type="STRING" id="48256.CLHUN_22620"/>
<name>A0A1V4SIR1_RUMHU</name>
<evidence type="ECO:0000313" key="2">
    <source>
        <dbReference type="EMBL" id="OPX43782.1"/>
    </source>
</evidence>
<feature type="domain" description="DNA/pantothenate metabolism flavoprotein C-terminal" evidence="1">
    <location>
        <begin position="152"/>
        <end position="257"/>
    </location>
</feature>
<comment type="caution">
    <text evidence="2">The sequence shown here is derived from an EMBL/GenBank/DDBJ whole genome shotgun (WGS) entry which is preliminary data.</text>
</comment>
<dbReference type="GO" id="GO:0016874">
    <property type="term" value="F:ligase activity"/>
    <property type="evidence" value="ECO:0007669"/>
    <property type="project" value="UniProtKB-KW"/>
</dbReference>
<dbReference type="RefSeq" id="WP_080064700.1">
    <property type="nucleotide sequence ID" value="NZ_MZGX01000014.1"/>
</dbReference>
<feature type="domain" description="DNA/pantothenate metabolism flavoprotein C-terminal" evidence="1">
    <location>
        <begin position="2"/>
        <end position="109"/>
    </location>
</feature>
<dbReference type="Proteomes" id="UP000191554">
    <property type="component" value="Unassembled WGS sequence"/>
</dbReference>
<reference evidence="2 3" key="1">
    <citation type="submission" date="2017-03" db="EMBL/GenBank/DDBJ databases">
        <title>Genome sequence of Clostridium hungatei DSM 14427.</title>
        <authorList>
            <person name="Poehlein A."/>
            <person name="Daniel R."/>
        </authorList>
    </citation>
    <scope>NUCLEOTIDE SEQUENCE [LARGE SCALE GENOMIC DNA]</scope>
    <source>
        <strain evidence="2 3">DSM 14427</strain>
    </source>
</reference>
<sequence>MNILITAGGTTERIDNVRTITNSSTGKLGSAIAEAFAGAAHLPVEKIYYLCGLNAVTPASEQSGTTSIIRIGSVNELIEKLSEILATQKINVVIHSMAVSDYTVDSLTTKSNMAASMTRFIKDSGQTGDLSPETFTSGMLQAAFSGNGNLSSENKISSDIEDMVIVMKKTPKVISLIKKLQPHTLLIGFKLLSNVSLETLLDTAYSLLLKNGCDLVLANDLAEITPLKHKGYLIDRHKSYEEFHTKAQIAEGIVKRVGSILTRGNEES</sequence>
<evidence type="ECO:0000259" key="1">
    <source>
        <dbReference type="Pfam" id="PF04127"/>
    </source>
</evidence>
<protein>
    <submittedName>
        <fullName evidence="2">Phosphopantothenate--cysteine ligase</fullName>
    </submittedName>
</protein>
<dbReference type="InterPro" id="IPR035929">
    <property type="entry name" value="CoaB-like_sf"/>
</dbReference>
<keyword evidence="3" id="KW-1185">Reference proteome</keyword>
<dbReference type="OrthoDB" id="9802554at2"/>
<evidence type="ECO:0000313" key="3">
    <source>
        <dbReference type="Proteomes" id="UP000191554"/>
    </source>
</evidence>
<proteinExistence type="predicted"/>
<accession>A0A1V4SIR1</accession>